<dbReference type="PRINTS" id="PR00455">
    <property type="entry name" value="HTHTETR"/>
</dbReference>
<dbReference type="InterPro" id="IPR001647">
    <property type="entry name" value="HTH_TetR"/>
</dbReference>
<accession>A0AA95AHR5</accession>
<evidence type="ECO:0000313" key="5">
    <source>
        <dbReference type="EMBL" id="TRA88293.1"/>
    </source>
</evidence>
<dbReference type="AlphaFoldDB" id="A0AA95AHR5"/>
<feature type="domain" description="HTH tetR-type" evidence="4">
    <location>
        <begin position="21"/>
        <end position="81"/>
    </location>
</feature>
<dbReference type="GO" id="GO:0000976">
    <property type="term" value="F:transcription cis-regulatory region binding"/>
    <property type="evidence" value="ECO:0007669"/>
    <property type="project" value="TreeGrafter"/>
</dbReference>
<reference evidence="5 6" key="1">
    <citation type="journal article" date="2019" name="Appl. Microbiol. Biotechnol.">
        <title>Differential efficiency of wild type rhizogenic strains for rol gene transformation of plants.</title>
        <authorList>
            <person name="Desmet S."/>
            <person name="De Keyser E."/>
            <person name="Van Vaerenbergh J."/>
            <person name="Baeyen S."/>
            <person name="Van Huylenbroeck J."/>
            <person name="Geelen D."/>
            <person name="Dhooghe E."/>
        </authorList>
    </citation>
    <scope>NUCLEOTIDE SEQUENCE [LARGE SCALE GENOMIC DNA]</scope>
    <source>
        <strain evidence="5 6">B 4.1</strain>
    </source>
</reference>
<dbReference type="PANTHER" id="PTHR30055">
    <property type="entry name" value="HTH-TYPE TRANSCRIPTIONAL REGULATOR RUTR"/>
    <property type="match status" value="1"/>
</dbReference>
<name>A0AA95AHR5_RHIRH</name>
<dbReference type="InterPro" id="IPR009057">
    <property type="entry name" value="Homeodomain-like_sf"/>
</dbReference>
<sequence length="205" mass="22143">MQVEKQKAAIDNRTKGRLSKSERRQQLLETARLIVREEGADRLTLGHLAVRAGVSKPVTYEHFETRTGLLIELYRWIDTERIAAFRTLMAQGNRPAKETILALAKTYLACGTDQGDEFHAVGAALAGSEEKANVYQELVDAVIEMFIDVLRPHSSFQPESLALACAALVAAGDALTSAVTRGNCSASEAEGVFSNLIGAVAQGKA</sequence>
<dbReference type="RefSeq" id="WP_013637273.1">
    <property type="nucleotide sequence ID" value="NZ_SGOB01000003.1"/>
</dbReference>
<gene>
    <name evidence="5" type="ORF">EXN24_17400</name>
</gene>
<evidence type="ECO:0000313" key="6">
    <source>
        <dbReference type="Proteomes" id="UP000320858"/>
    </source>
</evidence>
<organism evidence="5 6">
    <name type="scientific">Rhizobium rhizogenes</name>
    <name type="common">Agrobacterium rhizogenes</name>
    <dbReference type="NCBI Taxonomy" id="359"/>
    <lineage>
        <taxon>Bacteria</taxon>
        <taxon>Pseudomonadati</taxon>
        <taxon>Pseudomonadota</taxon>
        <taxon>Alphaproteobacteria</taxon>
        <taxon>Hyphomicrobiales</taxon>
        <taxon>Rhizobiaceae</taxon>
        <taxon>Rhizobium/Agrobacterium group</taxon>
        <taxon>Rhizobium</taxon>
    </lineage>
</organism>
<comment type="caution">
    <text evidence="5">The sequence shown here is derived from an EMBL/GenBank/DDBJ whole genome shotgun (WGS) entry which is preliminary data.</text>
</comment>
<feature type="region of interest" description="Disordered" evidence="3">
    <location>
        <begin position="1"/>
        <end position="23"/>
    </location>
</feature>
<proteinExistence type="predicted"/>
<dbReference type="Pfam" id="PF00440">
    <property type="entry name" value="TetR_N"/>
    <property type="match status" value="1"/>
</dbReference>
<feature type="DNA-binding region" description="H-T-H motif" evidence="2">
    <location>
        <begin position="44"/>
        <end position="63"/>
    </location>
</feature>
<evidence type="ECO:0000256" key="2">
    <source>
        <dbReference type="PROSITE-ProRule" id="PRU00335"/>
    </source>
</evidence>
<dbReference type="GO" id="GO:0003700">
    <property type="term" value="F:DNA-binding transcription factor activity"/>
    <property type="evidence" value="ECO:0007669"/>
    <property type="project" value="TreeGrafter"/>
</dbReference>
<dbReference type="PROSITE" id="PS50977">
    <property type="entry name" value="HTH_TETR_2"/>
    <property type="match status" value="1"/>
</dbReference>
<dbReference type="Proteomes" id="UP000320858">
    <property type="component" value="Unassembled WGS sequence"/>
</dbReference>
<evidence type="ECO:0000256" key="3">
    <source>
        <dbReference type="SAM" id="MobiDB-lite"/>
    </source>
</evidence>
<protein>
    <submittedName>
        <fullName evidence="5">TetR/AcrR family transcriptional regulator</fullName>
    </submittedName>
</protein>
<dbReference type="Gene3D" id="1.10.357.10">
    <property type="entry name" value="Tetracycline Repressor, domain 2"/>
    <property type="match status" value="1"/>
</dbReference>
<keyword evidence="1 2" id="KW-0238">DNA-binding</keyword>
<dbReference type="EMBL" id="SGOB01000003">
    <property type="protein sequence ID" value="TRA88293.1"/>
    <property type="molecule type" value="Genomic_DNA"/>
</dbReference>
<evidence type="ECO:0000256" key="1">
    <source>
        <dbReference type="ARBA" id="ARBA00023125"/>
    </source>
</evidence>
<dbReference type="PANTHER" id="PTHR30055:SF223">
    <property type="entry name" value="HTH-TYPE TRANSCRIPTIONAL REGULATOR UIDR"/>
    <property type="match status" value="1"/>
</dbReference>
<dbReference type="SUPFAM" id="SSF46689">
    <property type="entry name" value="Homeodomain-like"/>
    <property type="match status" value="1"/>
</dbReference>
<dbReference type="InterPro" id="IPR050109">
    <property type="entry name" value="HTH-type_TetR-like_transc_reg"/>
</dbReference>
<evidence type="ECO:0000259" key="4">
    <source>
        <dbReference type="PROSITE" id="PS50977"/>
    </source>
</evidence>